<feature type="transmembrane region" description="Helical" evidence="7">
    <location>
        <begin position="39"/>
        <end position="63"/>
    </location>
</feature>
<dbReference type="Pfam" id="PF01529">
    <property type="entry name" value="DHHC"/>
    <property type="match status" value="1"/>
</dbReference>
<comment type="similarity">
    <text evidence="7">Belongs to the DHHC palmitoyltransferase family.</text>
</comment>
<dbReference type="AlphaFoldDB" id="A0AAV8W7P8"/>
<evidence type="ECO:0000313" key="9">
    <source>
        <dbReference type="EMBL" id="KAJ8922652.1"/>
    </source>
</evidence>
<proteinExistence type="inferred from homology"/>
<comment type="domain">
    <text evidence="7">The DHHC domain is required for palmitoyltransferase activity.</text>
</comment>
<dbReference type="InterPro" id="IPR039859">
    <property type="entry name" value="PFA4/ZDH16/20/ERF2-like"/>
</dbReference>
<keyword evidence="3 7" id="KW-0812">Transmembrane</keyword>
<organism evidence="9 10">
    <name type="scientific">Exocentrus adspersus</name>
    <dbReference type="NCBI Taxonomy" id="1586481"/>
    <lineage>
        <taxon>Eukaryota</taxon>
        <taxon>Metazoa</taxon>
        <taxon>Ecdysozoa</taxon>
        <taxon>Arthropoda</taxon>
        <taxon>Hexapoda</taxon>
        <taxon>Insecta</taxon>
        <taxon>Pterygota</taxon>
        <taxon>Neoptera</taxon>
        <taxon>Endopterygota</taxon>
        <taxon>Coleoptera</taxon>
        <taxon>Polyphaga</taxon>
        <taxon>Cucujiformia</taxon>
        <taxon>Chrysomeloidea</taxon>
        <taxon>Cerambycidae</taxon>
        <taxon>Lamiinae</taxon>
        <taxon>Acanthocinini</taxon>
        <taxon>Exocentrus</taxon>
    </lineage>
</organism>
<evidence type="ECO:0000256" key="3">
    <source>
        <dbReference type="ARBA" id="ARBA00022692"/>
    </source>
</evidence>
<evidence type="ECO:0000256" key="6">
    <source>
        <dbReference type="ARBA" id="ARBA00023315"/>
    </source>
</evidence>
<name>A0AAV8W7P8_9CUCU</name>
<dbReference type="InterPro" id="IPR001594">
    <property type="entry name" value="Palmitoyltrfase_DHHC"/>
</dbReference>
<evidence type="ECO:0000313" key="10">
    <source>
        <dbReference type="Proteomes" id="UP001159042"/>
    </source>
</evidence>
<dbReference type="PROSITE" id="PS50216">
    <property type="entry name" value="DHHC"/>
    <property type="match status" value="1"/>
</dbReference>
<dbReference type="Proteomes" id="UP001159042">
    <property type="component" value="Unassembled WGS sequence"/>
</dbReference>
<keyword evidence="10" id="KW-1185">Reference proteome</keyword>
<dbReference type="PANTHER" id="PTHR12246">
    <property type="entry name" value="PALMITOYLTRANSFERASE ZDHHC16"/>
    <property type="match status" value="1"/>
</dbReference>
<dbReference type="PROSITE" id="PS51257">
    <property type="entry name" value="PROKAR_LIPOPROTEIN"/>
    <property type="match status" value="1"/>
</dbReference>
<reference evidence="9 10" key="1">
    <citation type="journal article" date="2023" name="Insect Mol. Biol.">
        <title>Genome sequencing provides insights into the evolution of gene families encoding plant cell wall-degrading enzymes in longhorned beetles.</title>
        <authorList>
            <person name="Shin N.R."/>
            <person name="Okamura Y."/>
            <person name="Kirsch R."/>
            <person name="Pauchet Y."/>
        </authorList>
    </citation>
    <scope>NUCLEOTIDE SEQUENCE [LARGE SCALE GENOMIC DNA]</scope>
    <source>
        <strain evidence="9">EAD_L_NR</strain>
    </source>
</reference>
<sequence>MTSKCGRFILPVVVFTFIIVSCPVYALGCVYLVSNLIELALYLLIFSVLFIVLLWSFLATVFTPVATVPPNYKLTDQEFELLSTKDGLEKNKLLQTYIKGKNLLIQTRSSAGSVRYCLKCKHLKPDRAHHCSTCGVCVLKMDHHCPWVNNCIGFSNQKFFILLHFYTTLYCSYIVCTSIRYVVPMHDDYLLDYYVVWFV</sequence>
<keyword evidence="2 7" id="KW-0808">Transferase</keyword>
<evidence type="ECO:0000256" key="5">
    <source>
        <dbReference type="ARBA" id="ARBA00023136"/>
    </source>
</evidence>
<comment type="catalytic activity">
    <reaction evidence="7">
        <text>L-cysteinyl-[protein] + hexadecanoyl-CoA = S-hexadecanoyl-L-cysteinyl-[protein] + CoA</text>
        <dbReference type="Rhea" id="RHEA:36683"/>
        <dbReference type="Rhea" id="RHEA-COMP:10131"/>
        <dbReference type="Rhea" id="RHEA-COMP:11032"/>
        <dbReference type="ChEBI" id="CHEBI:29950"/>
        <dbReference type="ChEBI" id="CHEBI:57287"/>
        <dbReference type="ChEBI" id="CHEBI:57379"/>
        <dbReference type="ChEBI" id="CHEBI:74151"/>
        <dbReference type="EC" id="2.3.1.225"/>
    </reaction>
</comment>
<gene>
    <name evidence="9" type="ORF">NQ315_007684</name>
</gene>
<feature type="transmembrane region" description="Helical" evidence="7">
    <location>
        <begin position="12"/>
        <end position="33"/>
    </location>
</feature>
<feature type="transmembrane region" description="Helical" evidence="7">
    <location>
        <begin position="159"/>
        <end position="183"/>
    </location>
</feature>
<feature type="domain" description="Palmitoyltransferase DHHC" evidence="8">
    <location>
        <begin position="115"/>
        <end position="187"/>
    </location>
</feature>
<dbReference type="EC" id="2.3.1.225" evidence="7"/>
<keyword evidence="4 7" id="KW-1133">Transmembrane helix</keyword>
<keyword evidence="5 7" id="KW-0472">Membrane</keyword>
<keyword evidence="6 7" id="KW-0012">Acyltransferase</keyword>
<evidence type="ECO:0000256" key="2">
    <source>
        <dbReference type="ARBA" id="ARBA00022679"/>
    </source>
</evidence>
<dbReference type="EMBL" id="JANEYG010000006">
    <property type="protein sequence ID" value="KAJ8922652.1"/>
    <property type="molecule type" value="Genomic_DNA"/>
</dbReference>
<dbReference type="GO" id="GO:0019706">
    <property type="term" value="F:protein-cysteine S-palmitoyltransferase activity"/>
    <property type="evidence" value="ECO:0007669"/>
    <property type="project" value="UniProtKB-EC"/>
</dbReference>
<evidence type="ECO:0000256" key="1">
    <source>
        <dbReference type="ARBA" id="ARBA00004141"/>
    </source>
</evidence>
<comment type="subcellular location">
    <subcellularLocation>
        <location evidence="1">Membrane</location>
        <topology evidence="1">Multi-pass membrane protein</topology>
    </subcellularLocation>
</comment>
<comment type="caution">
    <text evidence="9">The sequence shown here is derived from an EMBL/GenBank/DDBJ whole genome shotgun (WGS) entry which is preliminary data.</text>
</comment>
<evidence type="ECO:0000256" key="4">
    <source>
        <dbReference type="ARBA" id="ARBA00022989"/>
    </source>
</evidence>
<protein>
    <recommendedName>
        <fullName evidence="7">Palmitoyltransferase</fullName>
        <ecNumber evidence="7">2.3.1.225</ecNumber>
    </recommendedName>
</protein>
<dbReference type="GO" id="GO:0016020">
    <property type="term" value="C:membrane"/>
    <property type="evidence" value="ECO:0007669"/>
    <property type="project" value="UniProtKB-SubCell"/>
</dbReference>
<accession>A0AAV8W7P8</accession>
<evidence type="ECO:0000256" key="7">
    <source>
        <dbReference type="RuleBase" id="RU079119"/>
    </source>
</evidence>
<evidence type="ECO:0000259" key="8">
    <source>
        <dbReference type="Pfam" id="PF01529"/>
    </source>
</evidence>